<gene>
    <name evidence="5" type="ORF">SAMN05878503_103272</name>
</gene>
<sequence>MSMGYLCRAGLAALALATTAMTPVFAQQLRVMEGSVSNALNVPMNRAVVVESETPFAELSIANPGIADISTLSDRSIYVLGKAPGRTTLTLLGPDGKLISNVDVHVTPDVAEFKERLRQILPGENIEVRTANDGIVLSGTVSSIAKLDRALDLANRYAPDRVSNLMNVGGTQQVMLKVRFAEMQRSVAKTLGSSVGFRNGSGSVAGSSGNFILEPGATDVTVPSGTQGVLGFSGSLGALQFDVLLAALESKGMVRTLAEPNLTALSGQEAKFLAGGEYPIPVDDGEDGLTVEYKPFGVELNFTPVVVDGNGINLTINAAVSAIDNTVTFGNNDLQIAAFKRRETSTTVEMRDGESFAIAGLLQDDFRNLKGQVPWLGDIPILGALFRSAEYQRSQSELVIIVTPHLVTPTRGEALALPTDRVKLPSEQELFLFGRVTGKGAVGEVARQDFSGSYGYVME</sequence>
<dbReference type="PRINTS" id="PR00811">
    <property type="entry name" value="BCTERIALGSPD"/>
</dbReference>
<accession>A0A285CP31</accession>
<evidence type="ECO:0000256" key="2">
    <source>
        <dbReference type="SAM" id="SignalP"/>
    </source>
</evidence>
<dbReference type="GO" id="GO:0009306">
    <property type="term" value="P:protein secretion"/>
    <property type="evidence" value="ECO:0007669"/>
    <property type="project" value="InterPro"/>
</dbReference>
<feature type="signal peptide" evidence="2">
    <location>
        <begin position="1"/>
        <end position="26"/>
    </location>
</feature>
<dbReference type="Proteomes" id="UP000219467">
    <property type="component" value="Unassembled WGS sequence"/>
</dbReference>
<organism evidence="5 6">
    <name type="scientific">Cereibacter ovatus</name>
    <dbReference type="NCBI Taxonomy" id="439529"/>
    <lineage>
        <taxon>Bacteria</taxon>
        <taxon>Pseudomonadati</taxon>
        <taxon>Pseudomonadota</taxon>
        <taxon>Alphaproteobacteria</taxon>
        <taxon>Rhodobacterales</taxon>
        <taxon>Paracoccaceae</taxon>
        <taxon>Cereibacter</taxon>
    </lineage>
</organism>
<feature type="domain" description="Type II/III secretion system secretin-like" evidence="3">
    <location>
        <begin position="247"/>
        <end position="407"/>
    </location>
</feature>
<dbReference type="EMBL" id="OAOQ01000003">
    <property type="protein sequence ID" value="SNX69284.1"/>
    <property type="molecule type" value="Genomic_DNA"/>
</dbReference>
<proteinExistence type="inferred from homology"/>
<evidence type="ECO:0000256" key="1">
    <source>
        <dbReference type="RuleBase" id="RU004003"/>
    </source>
</evidence>
<dbReference type="InterPro" id="IPR001775">
    <property type="entry name" value="GspD/PilQ"/>
</dbReference>
<dbReference type="RefSeq" id="WP_097029729.1">
    <property type="nucleotide sequence ID" value="NZ_OAOQ01000003.1"/>
</dbReference>
<keyword evidence="2" id="KW-0732">Signal</keyword>
<feature type="domain" description="Pilus formation protein N-terminal" evidence="4">
    <location>
        <begin position="38"/>
        <end position="107"/>
    </location>
</feature>
<reference evidence="6" key="1">
    <citation type="submission" date="2017-08" db="EMBL/GenBank/DDBJ databases">
        <authorList>
            <person name="Varghese N."/>
            <person name="Submissions S."/>
        </authorList>
    </citation>
    <scope>NUCLEOTIDE SEQUENCE [LARGE SCALE GENOMIC DNA]</scope>
    <source>
        <strain evidence="6">JA234</strain>
    </source>
</reference>
<dbReference type="InterPro" id="IPR050810">
    <property type="entry name" value="Bact_Secretion_Sys_Channel"/>
</dbReference>
<dbReference type="AlphaFoldDB" id="A0A285CP31"/>
<comment type="similarity">
    <text evidence="1">Belongs to the bacterial secretin family.</text>
</comment>
<dbReference type="Pfam" id="PF00263">
    <property type="entry name" value="Secretin"/>
    <property type="match status" value="1"/>
</dbReference>
<dbReference type="InterPro" id="IPR032789">
    <property type="entry name" value="T2SS-T3SS_pil_N"/>
</dbReference>
<evidence type="ECO:0000259" key="4">
    <source>
        <dbReference type="Pfam" id="PF13629"/>
    </source>
</evidence>
<dbReference type="PANTHER" id="PTHR30332:SF17">
    <property type="entry name" value="TYPE IV PILIATION SYSTEM PROTEIN DR_0774-RELATED"/>
    <property type="match status" value="1"/>
</dbReference>
<protein>
    <submittedName>
        <fullName evidence="5">Pilus assembly protein CpaC</fullName>
    </submittedName>
</protein>
<dbReference type="Pfam" id="PF13629">
    <property type="entry name" value="T2SS-T3SS_pil_N"/>
    <property type="match status" value="1"/>
</dbReference>
<dbReference type="OrthoDB" id="9775455at2"/>
<evidence type="ECO:0000313" key="6">
    <source>
        <dbReference type="Proteomes" id="UP000219467"/>
    </source>
</evidence>
<evidence type="ECO:0000259" key="3">
    <source>
        <dbReference type="Pfam" id="PF00263"/>
    </source>
</evidence>
<evidence type="ECO:0000313" key="5">
    <source>
        <dbReference type="EMBL" id="SNX69284.1"/>
    </source>
</evidence>
<name>A0A285CP31_9RHOB</name>
<dbReference type="PANTHER" id="PTHR30332">
    <property type="entry name" value="PROBABLE GENERAL SECRETION PATHWAY PROTEIN D"/>
    <property type="match status" value="1"/>
</dbReference>
<feature type="chain" id="PRO_5011972971" evidence="2">
    <location>
        <begin position="27"/>
        <end position="459"/>
    </location>
</feature>
<dbReference type="InterPro" id="IPR004846">
    <property type="entry name" value="T2SS/T3SS_dom"/>
</dbReference>
<keyword evidence="6" id="KW-1185">Reference proteome</keyword>
<dbReference type="GO" id="GO:0015627">
    <property type="term" value="C:type II protein secretion system complex"/>
    <property type="evidence" value="ECO:0007669"/>
    <property type="project" value="TreeGrafter"/>
</dbReference>